<dbReference type="Proteomes" id="UP000019678">
    <property type="component" value="Unassembled WGS sequence"/>
</dbReference>
<keyword evidence="2" id="KW-1185">Reference proteome</keyword>
<evidence type="ECO:0000313" key="1">
    <source>
        <dbReference type="EMBL" id="EYF03739.1"/>
    </source>
</evidence>
<gene>
    <name evidence="1" type="ORF">CAP_5169</name>
</gene>
<dbReference type="AlphaFoldDB" id="A0A017T3B2"/>
<accession>A0A017T3B2</accession>
<reference evidence="1 2" key="1">
    <citation type="submission" date="2013-05" db="EMBL/GenBank/DDBJ databases">
        <title>Genome assembly of Chondromyces apiculatus DSM 436.</title>
        <authorList>
            <person name="Sharma G."/>
            <person name="Khatri I."/>
            <person name="Kaur C."/>
            <person name="Mayilraj S."/>
            <person name="Subramanian S."/>
        </authorList>
    </citation>
    <scope>NUCLEOTIDE SEQUENCE [LARGE SCALE GENOMIC DNA]</scope>
    <source>
        <strain evidence="1 2">DSM 436</strain>
    </source>
</reference>
<evidence type="ECO:0000313" key="2">
    <source>
        <dbReference type="Proteomes" id="UP000019678"/>
    </source>
</evidence>
<protein>
    <submittedName>
        <fullName evidence="1">Uncharacterized protein</fullName>
    </submittedName>
</protein>
<organism evidence="1 2">
    <name type="scientific">Chondromyces apiculatus DSM 436</name>
    <dbReference type="NCBI Taxonomy" id="1192034"/>
    <lineage>
        <taxon>Bacteria</taxon>
        <taxon>Pseudomonadati</taxon>
        <taxon>Myxococcota</taxon>
        <taxon>Polyangia</taxon>
        <taxon>Polyangiales</taxon>
        <taxon>Polyangiaceae</taxon>
        <taxon>Chondromyces</taxon>
    </lineage>
</organism>
<dbReference type="EMBL" id="ASRX01000042">
    <property type="protein sequence ID" value="EYF03739.1"/>
    <property type="molecule type" value="Genomic_DNA"/>
</dbReference>
<dbReference type="STRING" id="1192034.CAP_5169"/>
<name>A0A017T3B2_9BACT</name>
<sequence length="211" mass="21400">MMAAAATALAAGCSEGSEGGTGGPAECSDYDNEAATEVTVRFTNGSDEVIYLGSERGCGWLDAFELRDEAGAVVPWYVGPCAQTCATVGLDCAADCALPPLVQIAPGGHYDMTWTGLVLAERSDACDDSGEPLDATCQQQVLGAGPYEVTGMVYKAIDGCDPASSEGCACEPTTGEGACLLSYPTAPAGAKSPTQAAAYQQGNAAVELVFQ</sequence>
<comment type="caution">
    <text evidence="1">The sequence shown here is derived from an EMBL/GenBank/DDBJ whole genome shotgun (WGS) entry which is preliminary data.</text>
</comment>
<proteinExistence type="predicted"/>